<protein>
    <recommendedName>
        <fullName evidence="1">Neprosin PEP catalytic domain-containing protein</fullName>
    </recommendedName>
</protein>
<feature type="domain" description="Neprosin PEP catalytic" evidence="1">
    <location>
        <begin position="120"/>
        <end position="395"/>
    </location>
</feature>
<name>A0A0A2JT77_PENEN</name>
<dbReference type="InterPro" id="IPR004314">
    <property type="entry name" value="Neprosin"/>
</dbReference>
<sequence length="395" mass="43999">MSKNNSCGVTEAQVPQQRAQWEISATTTLPDGRTIDWIPICSQGEIAELPAEPPPNMQARSVHEQKADMPAVPELEMEGIEKGPPGTVPVLRGKIEPNKMFAPSQSKPGPPLNDSMPVSPIPGTSGIPRVAGSHQIVKNFGAGADFSTFAPEMDQSDDYSLIEIIVENDLGAFDPSRPREDSRQAVEVGWVVYPSLLGTSAQLFTFFTTCGYKNDLADYNDKQGWNSDVTGWIQTDDLIFPGTVFENSVVGGDQYKITARWRLDNGNWWLWVRDRWIGYYPAKLFRRGRPHCTLSDHADGIYVYGQVWDSKWTTANPAGTKTDMGSGRFPTEGFKYSSYIKKIKFQPHQGDQYLQDFDSTVALTSDRTKYDAEFHFKSGSSEWGSYMWVGGPGRL</sequence>
<dbReference type="EMBL" id="JQFZ01000194">
    <property type="protein sequence ID" value="KGO55435.1"/>
    <property type="molecule type" value="Genomic_DNA"/>
</dbReference>
<comment type="caution">
    <text evidence="2">The sequence shown here is derived from an EMBL/GenBank/DDBJ whole genome shotgun (WGS) entry which is preliminary data.</text>
</comment>
<organism evidence="2 3">
    <name type="scientific">Penicillium expansum</name>
    <name type="common">Blue mold rot fungus</name>
    <dbReference type="NCBI Taxonomy" id="27334"/>
    <lineage>
        <taxon>Eukaryota</taxon>
        <taxon>Fungi</taxon>
        <taxon>Dikarya</taxon>
        <taxon>Ascomycota</taxon>
        <taxon>Pezizomycotina</taxon>
        <taxon>Eurotiomycetes</taxon>
        <taxon>Eurotiomycetidae</taxon>
        <taxon>Eurotiales</taxon>
        <taxon>Aspergillaceae</taxon>
        <taxon>Penicillium</taxon>
    </lineage>
</organism>
<dbReference type="AlphaFoldDB" id="A0A0A2JT77"/>
<dbReference type="InterPro" id="IPR053168">
    <property type="entry name" value="Glutamic_endopeptidase"/>
</dbReference>
<dbReference type="Proteomes" id="UP000030143">
    <property type="component" value="Unassembled WGS sequence"/>
</dbReference>
<dbReference type="HOGENOM" id="CLU_710153_0_0_1"/>
<evidence type="ECO:0000313" key="2">
    <source>
        <dbReference type="EMBL" id="KGO55435.1"/>
    </source>
</evidence>
<gene>
    <name evidence="2" type="ORF">PEX2_049580</name>
</gene>
<dbReference type="PANTHER" id="PTHR31589">
    <property type="entry name" value="PROTEIN, PUTATIVE (DUF239)-RELATED-RELATED"/>
    <property type="match status" value="1"/>
</dbReference>
<keyword evidence="3" id="KW-1185">Reference proteome</keyword>
<reference evidence="2 3" key="1">
    <citation type="journal article" date="2015" name="Mol. Plant Microbe Interact.">
        <title>Genome, transcriptome, and functional analyses of Penicillium expansum provide new insights into secondary metabolism and pathogenicity.</title>
        <authorList>
            <person name="Ballester A.R."/>
            <person name="Marcet-Houben M."/>
            <person name="Levin E."/>
            <person name="Sela N."/>
            <person name="Selma-Lazaro C."/>
            <person name="Carmona L."/>
            <person name="Wisniewski M."/>
            <person name="Droby S."/>
            <person name="Gonzalez-Candelas L."/>
            <person name="Gabaldon T."/>
        </authorList>
    </citation>
    <scope>NUCLEOTIDE SEQUENCE [LARGE SCALE GENOMIC DNA]</scope>
    <source>
        <strain evidence="2 3">MD-8</strain>
    </source>
</reference>
<dbReference type="GeneID" id="27677652"/>
<dbReference type="PANTHER" id="PTHR31589:SF110">
    <property type="entry name" value="PROTEIN, PUTATIVE (DUF239)-RELATED"/>
    <property type="match status" value="1"/>
</dbReference>
<dbReference type="STRING" id="27334.A0A0A2JT77"/>
<evidence type="ECO:0000313" key="3">
    <source>
        <dbReference type="Proteomes" id="UP000030143"/>
    </source>
</evidence>
<accession>A0A0A2JT77</accession>
<dbReference type="PROSITE" id="PS52045">
    <property type="entry name" value="NEPROSIN_PEP_CD"/>
    <property type="match status" value="1"/>
</dbReference>
<dbReference type="Pfam" id="PF03080">
    <property type="entry name" value="Neprosin"/>
    <property type="match status" value="1"/>
</dbReference>
<dbReference type="RefSeq" id="XP_016597563.1">
    <property type="nucleotide sequence ID" value="XM_016742233.1"/>
</dbReference>
<evidence type="ECO:0000259" key="1">
    <source>
        <dbReference type="PROSITE" id="PS52045"/>
    </source>
</evidence>
<proteinExistence type="predicted"/>